<evidence type="ECO:0000313" key="3">
    <source>
        <dbReference type="Proteomes" id="UP000017559"/>
    </source>
</evidence>
<accession>V2WAG6</accession>
<dbReference type="EMBL" id="AWSO01001443">
    <property type="protein sequence ID" value="ESK83788.1"/>
    <property type="molecule type" value="Genomic_DNA"/>
</dbReference>
<proteinExistence type="predicted"/>
<organism evidence="2 3">
    <name type="scientific">Moniliophthora roreri (strain MCA 2997)</name>
    <name type="common">Cocoa frosty pod rot fungus</name>
    <name type="synonym">Crinipellis roreri</name>
    <dbReference type="NCBI Taxonomy" id="1381753"/>
    <lineage>
        <taxon>Eukaryota</taxon>
        <taxon>Fungi</taxon>
        <taxon>Dikarya</taxon>
        <taxon>Basidiomycota</taxon>
        <taxon>Agaricomycotina</taxon>
        <taxon>Agaricomycetes</taxon>
        <taxon>Agaricomycetidae</taxon>
        <taxon>Agaricales</taxon>
        <taxon>Marasmiineae</taxon>
        <taxon>Marasmiaceae</taxon>
        <taxon>Moniliophthora</taxon>
    </lineage>
</organism>
<protein>
    <submittedName>
        <fullName evidence="2">Uncharacterized protein</fullName>
    </submittedName>
</protein>
<dbReference type="HOGENOM" id="CLU_2498378_0_0_1"/>
<feature type="compositionally biased region" description="Basic and acidic residues" evidence="1">
    <location>
        <begin position="77"/>
        <end position="86"/>
    </location>
</feature>
<feature type="region of interest" description="Disordered" evidence="1">
    <location>
        <begin position="1"/>
        <end position="21"/>
    </location>
</feature>
<feature type="compositionally biased region" description="Basic residues" evidence="1">
    <location>
        <begin position="1"/>
        <end position="11"/>
    </location>
</feature>
<dbReference type="Proteomes" id="UP000017559">
    <property type="component" value="Unassembled WGS sequence"/>
</dbReference>
<name>V2WAG6_MONRO</name>
<keyword evidence="3" id="KW-1185">Reference proteome</keyword>
<feature type="region of interest" description="Disordered" evidence="1">
    <location>
        <begin position="65"/>
        <end position="86"/>
    </location>
</feature>
<comment type="caution">
    <text evidence="2">The sequence shown here is derived from an EMBL/GenBank/DDBJ whole genome shotgun (WGS) entry which is preliminary data.</text>
</comment>
<reference evidence="2 3" key="1">
    <citation type="journal article" date="2014" name="BMC Genomics">
        <title>Genome and secretome analysis of the hemibiotrophic fungal pathogen, Moniliophthora roreri, which causes frosty pod rot disease of cacao: mechanisms of the biotrophic and necrotrophic phases.</title>
        <authorList>
            <person name="Meinhardt L.W."/>
            <person name="Costa G.G.L."/>
            <person name="Thomazella D.P.T."/>
            <person name="Teixeira P.J.P.L."/>
            <person name="Carazzolle M.F."/>
            <person name="Schuster S.C."/>
            <person name="Carlson J.E."/>
            <person name="Guiltinan M.J."/>
            <person name="Mieczkowski P."/>
            <person name="Farmer A."/>
            <person name="Ramaraj T."/>
            <person name="Crozier J."/>
            <person name="Davis R.E."/>
            <person name="Shao J."/>
            <person name="Melnick R.L."/>
            <person name="Pereira G.A.G."/>
            <person name="Bailey B.A."/>
        </authorList>
    </citation>
    <scope>NUCLEOTIDE SEQUENCE [LARGE SCALE GENOMIC DNA]</scope>
    <source>
        <strain evidence="2 3">MCA 2997</strain>
    </source>
</reference>
<evidence type="ECO:0000313" key="2">
    <source>
        <dbReference type="EMBL" id="ESK83788.1"/>
    </source>
</evidence>
<dbReference type="KEGG" id="mrr:Moror_13562"/>
<evidence type="ECO:0000256" key="1">
    <source>
        <dbReference type="SAM" id="MobiDB-lite"/>
    </source>
</evidence>
<gene>
    <name evidence="2" type="ORF">Moror_13562</name>
</gene>
<sequence length="86" mass="10014">MAHKKTRKPHGKPQWPKSPKLSYLEGMKAEYDSNPGKMYRKVAKYFVDMWGTALKLEEEPISDFNYADPNISTFPEGPERDTEIQH</sequence>
<dbReference type="OrthoDB" id="3042688at2759"/>
<dbReference type="AlphaFoldDB" id="V2WAG6"/>